<dbReference type="SUPFAM" id="SSF51206">
    <property type="entry name" value="cAMP-binding domain-like"/>
    <property type="match status" value="1"/>
</dbReference>
<gene>
    <name evidence="2" type="ORF">E8A74_24915</name>
</gene>
<proteinExistence type="predicted"/>
<protein>
    <submittedName>
        <fullName evidence="2">Cyclic nucleotide-binding domain-containing protein</fullName>
    </submittedName>
</protein>
<dbReference type="InterPro" id="IPR050397">
    <property type="entry name" value="Env_Response_Regulators"/>
</dbReference>
<dbReference type="GO" id="GO:0003700">
    <property type="term" value="F:DNA-binding transcription factor activity"/>
    <property type="evidence" value="ECO:0007669"/>
    <property type="project" value="TreeGrafter"/>
</dbReference>
<dbReference type="Proteomes" id="UP000309215">
    <property type="component" value="Unassembled WGS sequence"/>
</dbReference>
<dbReference type="SMART" id="SM00100">
    <property type="entry name" value="cNMP"/>
    <property type="match status" value="1"/>
</dbReference>
<dbReference type="CDD" id="cd00038">
    <property type="entry name" value="CAP_ED"/>
    <property type="match status" value="1"/>
</dbReference>
<dbReference type="OrthoDB" id="428497at2"/>
<dbReference type="InterPro" id="IPR018490">
    <property type="entry name" value="cNMP-bd_dom_sf"/>
</dbReference>
<keyword evidence="3" id="KW-1185">Reference proteome</keyword>
<dbReference type="GO" id="GO:0005829">
    <property type="term" value="C:cytosol"/>
    <property type="evidence" value="ECO:0007669"/>
    <property type="project" value="TreeGrafter"/>
</dbReference>
<dbReference type="AlphaFoldDB" id="A0A4U1J8C6"/>
<dbReference type="PANTHER" id="PTHR24567:SF74">
    <property type="entry name" value="HTH-TYPE TRANSCRIPTIONAL REGULATOR ARCR"/>
    <property type="match status" value="1"/>
</dbReference>
<dbReference type="SUPFAM" id="SSF53335">
    <property type="entry name" value="S-adenosyl-L-methionine-dependent methyltransferases"/>
    <property type="match status" value="1"/>
</dbReference>
<feature type="domain" description="Cyclic nucleotide-binding" evidence="1">
    <location>
        <begin position="5"/>
        <end position="120"/>
    </location>
</feature>
<reference evidence="2 3" key="1">
    <citation type="submission" date="2019-04" db="EMBL/GenBank/DDBJ databases">
        <authorList>
            <person name="Li Y."/>
            <person name="Wang J."/>
        </authorList>
    </citation>
    <scope>NUCLEOTIDE SEQUENCE [LARGE SCALE GENOMIC DNA]</scope>
    <source>
        <strain evidence="2 3">DSM 14668</strain>
    </source>
</reference>
<organism evidence="2 3">
    <name type="scientific">Polyangium fumosum</name>
    <dbReference type="NCBI Taxonomy" id="889272"/>
    <lineage>
        <taxon>Bacteria</taxon>
        <taxon>Pseudomonadati</taxon>
        <taxon>Myxococcota</taxon>
        <taxon>Polyangia</taxon>
        <taxon>Polyangiales</taxon>
        <taxon>Polyangiaceae</taxon>
        <taxon>Polyangium</taxon>
    </lineage>
</organism>
<dbReference type="PANTHER" id="PTHR24567">
    <property type="entry name" value="CRP FAMILY TRANSCRIPTIONAL REGULATORY PROTEIN"/>
    <property type="match status" value="1"/>
</dbReference>
<dbReference type="Pfam" id="PF00027">
    <property type="entry name" value="cNMP_binding"/>
    <property type="match status" value="1"/>
</dbReference>
<dbReference type="EMBL" id="SSMQ01000027">
    <property type="protein sequence ID" value="TKD03828.1"/>
    <property type="molecule type" value="Genomic_DNA"/>
</dbReference>
<name>A0A4U1J8C6_9BACT</name>
<dbReference type="Gene3D" id="2.60.120.10">
    <property type="entry name" value="Jelly Rolls"/>
    <property type="match status" value="1"/>
</dbReference>
<sequence length="494" mass="53426">MLRDKLSFLGDQDIELLLRSSQRRHVVRGETIVREGQSPEAIFLVQEGFISVRAGGVTVGYFGPGQILGEISFLERRSASATVVAEGDAVLNRIDNADLEALLSAHPDLAARFYRSLAVSLSRRVRALSGSLTKLRGQRSHKARYGQLSARHVPSSLVDGLTGVLREVQRVEESLAARRMASDAAARVVASSCDRVVALLEEHTTEKALLAISVDDLLTFRDISRLREGVGSFVFRICFALLMSSATIARLYDKPGGVAEDDETRRAIADADAEGDGLIGPLVDRWFLDRAVCRARRDSRKAMVAEIVRRATEHAGPGSFLVTSIGSGGGDELLDAMDEAGEGVLAATCIDPDPDALRRGNHLASEAGHASSMTFLCAEPLSLSGSGSEIFLGPQHMVYALCFFDYLSDDDAVALLDWIWGHLAPSGRAVWTALGPDLTDLPMMEHLLEWAVVPRDAPAIRALVSRSRFGRAVEVQPLEGSSLHMVTCTRESAP</sequence>
<dbReference type="InterPro" id="IPR000595">
    <property type="entry name" value="cNMP-bd_dom"/>
</dbReference>
<comment type="caution">
    <text evidence="2">The sequence shown here is derived from an EMBL/GenBank/DDBJ whole genome shotgun (WGS) entry which is preliminary data.</text>
</comment>
<evidence type="ECO:0000313" key="2">
    <source>
        <dbReference type="EMBL" id="TKD03828.1"/>
    </source>
</evidence>
<accession>A0A4U1J8C6</accession>
<dbReference type="RefSeq" id="WP_136931562.1">
    <property type="nucleotide sequence ID" value="NZ_SSMQ01000027.1"/>
</dbReference>
<evidence type="ECO:0000259" key="1">
    <source>
        <dbReference type="PROSITE" id="PS50042"/>
    </source>
</evidence>
<dbReference type="InterPro" id="IPR029063">
    <property type="entry name" value="SAM-dependent_MTases_sf"/>
</dbReference>
<dbReference type="Gene3D" id="3.40.50.150">
    <property type="entry name" value="Vaccinia Virus protein VP39"/>
    <property type="match status" value="1"/>
</dbReference>
<dbReference type="InterPro" id="IPR014710">
    <property type="entry name" value="RmlC-like_jellyroll"/>
</dbReference>
<dbReference type="PROSITE" id="PS50042">
    <property type="entry name" value="CNMP_BINDING_3"/>
    <property type="match status" value="1"/>
</dbReference>
<evidence type="ECO:0000313" key="3">
    <source>
        <dbReference type="Proteomes" id="UP000309215"/>
    </source>
</evidence>